<keyword evidence="12" id="KW-0175">Coiled coil</keyword>
<evidence type="ECO:0000256" key="4">
    <source>
        <dbReference type="ARBA" id="ARBA00022475"/>
    </source>
</evidence>
<protein>
    <recommendedName>
        <fullName evidence="3">histidine kinase</fullName>
        <ecNumber evidence="3">2.7.13.3</ecNumber>
    </recommendedName>
</protein>
<sequence>MERAGTMIRIRTKIMIYSLILVVLLNSVAFFLFHNSQKSIDQYNELLQRFFLLNEVSQHTNNVYQALNAYLVERSPEHLARYKRERQQLNLLRTRLKNQLPQQSIPVKNYQNLITSFLDESEIVIDAFKKQQLTTYSTHLSEAQNISRFIQEMTLTLINDELTNYQTFYHDMNEQHQLFQAMGISIFASTMIFSVIFALWFSDGMTRPIRLLSSAAKEISLGHFDGKEVRVTTNDEFRLLTDTFNRMRSNIRQLVQEIKQKSELDKLLKEMELKSLQSQINPHFLFNTLNTVSKLAYIEGAEKTSDLLHSISALLRYNLGDLNKPTTLKEEVAVVQEYFFIQQTRFGERVQFSTSIDESCLAQPIPSLTLQPLVENAFIHGIEGYETDALLTLTISSHPDHVRVQVTDNGVGMDEETKRQLLSKDADRVASASQGGHSTGIGFKNVRKRLELFYGQEDLVTIESAPNRGTTITLRLPVRHGKEEPRDVYHSDR</sequence>
<gene>
    <name evidence="16" type="ORF">ACFQNG_08315</name>
</gene>
<keyword evidence="6 16" id="KW-0808">Transferase</keyword>
<evidence type="ECO:0000256" key="11">
    <source>
        <dbReference type="ARBA" id="ARBA00023136"/>
    </source>
</evidence>
<dbReference type="InterPro" id="IPR003594">
    <property type="entry name" value="HATPase_dom"/>
</dbReference>
<name>A0ABW2RJR1_9BACL</name>
<proteinExistence type="predicted"/>
<evidence type="ECO:0000256" key="10">
    <source>
        <dbReference type="ARBA" id="ARBA00023012"/>
    </source>
</evidence>
<evidence type="ECO:0000256" key="8">
    <source>
        <dbReference type="ARBA" id="ARBA00022777"/>
    </source>
</evidence>
<dbReference type="Pfam" id="PF02518">
    <property type="entry name" value="HATPase_c"/>
    <property type="match status" value="1"/>
</dbReference>
<keyword evidence="5" id="KW-0597">Phosphoprotein</keyword>
<keyword evidence="10" id="KW-0902">Two-component regulatory system</keyword>
<dbReference type="InterPro" id="IPR003660">
    <property type="entry name" value="HAMP_dom"/>
</dbReference>
<evidence type="ECO:0000256" key="3">
    <source>
        <dbReference type="ARBA" id="ARBA00012438"/>
    </source>
</evidence>
<feature type="coiled-coil region" evidence="12">
    <location>
        <begin position="244"/>
        <end position="274"/>
    </location>
</feature>
<dbReference type="PROSITE" id="PS50885">
    <property type="entry name" value="HAMP"/>
    <property type="match status" value="1"/>
</dbReference>
<dbReference type="PANTHER" id="PTHR34220">
    <property type="entry name" value="SENSOR HISTIDINE KINASE YPDA"/>
    <property type="match status" value="1"/>
</dbReference>
<dbReference type="PROSITE" id="PS50109">
    <property type="entry name" value="HIS_KIN"/>
    <property type="match status" value="1"/>
</dbReference>
<feature type="domain" description="Histidine kinase" evidence="14">
    <location>
        <begin position="370"/>
        <end position="480"/>
    </location>
</feature>
<evidence type="ECO:0000256" key="6">
    <source>
        <dbReference type="ARBA" id="ARBA00022679"/>
    </source>
</evidence>
<evidence type="ECO:0000256" key="12">
    <source>
        <dbReference type="SAM" id="Coils"/>
    </source>
</evidence>
<keyword evidence="13" id="KW-0812">Transmembrane</keyword>
<organism evidence="16 17">
    <name type="scientific">Laceyella putida</name>
    <dbReference type="NCBI Taxonomy" id="110101"/>
    <lineage>
        <taxon>Bacteria</taxon>
        <taxon>Bacillati</taxon>
        <taxon>Bacillota</taxon>
        <taxon>Bacilli</taxon>
        <taxon>Bacillales</taxon>
        <taxon>Thermoactinomycetaceae</taxon>
        <taxon>Laceyella</taxon>
    </lineage>
</organism>
<evidence type="ECO:0000256" key="2">
    <source>
        <dbReference type="ARBA" id="ARBA00004651"/>
    </source>
</evidence>
<dbReference type="SMART" id="SM00304">
    <property type="entry name" value="HAMP"/>
    <property type="match status" value="1"/>
</dbReference>
<dbReference type="PRINTS" id="PR00344">
    <property type="entry name" value="BCTRLSENSOR"/>
</dbReference>
<feature type="domain" description="HAMP" evidence="15">
    <location>
        <begin position="203"/>
        <end position="256"/>
    </location>
</feature>
<keyword evidence="17" id="KW-1185">Reference proteome</keyword>
<dbReference type="EC" id="2.7.13.3" evidence="3"/>
<reference evidence="17" key="1">
    <citation type="journal article" date="2019" name="Int. J. Syst. Evol. Microbiol.">
        <title>The Global Catalogue of Microorganisms (GCM) 10K type strain sequencing project: providing services to taxonomists for standard genome sequencing and annotation.</title>
        <authorList>
            <consortium name="The Broad Institute Genomics Platform"/>
            <consortium name="The Broad Institute Genome Sequencing Center for Infectious Disease"/>
            <person name="Wu L."/>
            <person name="Ma J."/>
        </authorList>
    </citation>
    <scope>NUCLEOTIDE SEQUENCE [LARGE SCALE GENOMIC DNA]</scope>
    <source>
        <strain evidence="17">CGMCC 1.12942</strain>
    </source>
</reference>
<dbReference type="Gene3D" id="6.10.340.10">
    <property type="match status" value="1"/>
</dbReference>
<keyword evidence="13" id="KW-1133">Transmembrane helix</keyword>
<accession>A0ABW2RJR1</accession>
<dbReference type="Pfam" id="PF00672">
    <property type="entry name" value="HAMP"/>
    <property type="match status" value="1"/>
</dbReference>
<evidence type="ECO:0000313" key="17">
    <source>
        <dbReference type="Proteomes" id="UP001596500"/>
    </source>
</evidence>
<evidence type="ECO:0000313" key="16">
    <source>
        <dbReference type="EMBL" id="MFC7441158.1"/>
    </source>
</evidence>
<evidence type="ECO:0000256" key="1">
    <source>
        <dbReference type="ARBA" id="ARBA00000085"/>
    </source>
</evidence>
<dbReference type="RefSeq" id="WP_379864448.1">
    <property type="nucleotide sequence ID" value="NZ_JBHTBW010000020.1"/>
</dbReference>
<dbReference type="InterPro" id="IPR004358">
    <property type="entry name" value="Sig_transdc_His_kin-like_C"/>
</dbReference>
<comment type="catalytic activity">
    <reaction evidence="1">
        <text>ATP + protein L-histidine = ADP + protein N-phospho-L-histidine.</text>
        <dbReference type="EC" id="2.7.13.3"/>
    </reaction>
</comment>
<dbReference type="InterPro" id="IPR036890">
    <property type="entry name" value="HATPase_C_sf"/>
</dbReference>
<evidence type="ECO:0000256" key="13">
    <source>
        <dbReference type="SAM" id="Phobius"/>
    </source>
</evidence>
<feature type="transmembrane region" description="Helical" evidence="13">
    <location>
        <begin position="178"/>
        <end position="201"/>
    </location>
</feature>
<dbReference type="GO" id="GO:0004673">
    <property type="term" value="F:protein histidine kinase activity"/>
    <property type="evidence" value="ECO:0007669"/>
    <property type="project" value="UniProtKB-EC"/>
</dbReference>
<dbReference type="PANTHER" id="PTHR34220:SF7">
    <property type="entry name" value="SENSOR HISTIDINE KINASE YPDA"/>
    <property type="match status" value="1"/>
</dbReference>
<dbReference type="InterPro" id="IPR050640">
    <property type="entry name" value="Bact_2-comp_sensor_kinase"/>
</dbReference>
<evidence type="ECO:0000259" key="14">
    <source>
        <dbReference type="PROSITE" id="PS50109"/>
    </source>
</evidence>
<keyword evidence="8 16" id="KW-0418">Kinase</keyword>
<dbReference type="SUPFAM" id="SSF158472">
    <property type="entry name" value="HAMP domain-like"/>
    <property type="match status" value="1"/>
</dbReference>
<dbReference type="Proteomes" id="UP001596500">
    <property type="component" value="Unassembled WGS sequence"/>
</dbReference>
<dbReference type="Pfam" id="PF06580">
    <property type="entry name" value="His_kinase"/>
    <property type="match status" value="1"/>
</dbReference>
<comment type="subcellular location">
    <subcellularLocation>
        <location evidence="2">Cell membrane</location>
        <topology evidence="2">Multi-pass membrane protein</topology>
    </subcellularLocation>
</comment>
<dbReference type="EMBL" id="JBHTBW010000020">
    <property type="protein sequence ID" value="MFC7441158.1"/>
    <property type="molecule type" value="Genomic_DNA"/>
</dbReference>
<keyword evidence="7" id="KW-0547">Nucleotide-binding</keyword>
<comment type="caution">
    <text evidence="16">The sequence shown here is derived from an EMBL/GenBank/DDBJ whole genome shotgun (WGS) entry which is preliminary data.</text>
</comment>
<keyword evidence="9" id="KW-0067">ATP-binding</keyword>
<feature type="transmembrane region" description="Helical" evidence="13">
    <location>
        <begin position="14"/>
        <end position="33"/>
    </location>
</feature>
<evidence type="ECO:0000256" key="5">
    <source>
        <dbReference type="ARBA" id="ARBA00022553"/>
    </source>
</evidence>
<evidence type="ECO:0000256" key="7">
    <source>
        <dbReference type="ARBA" id="ARBA00022741"/>
    </source>
</evidence>
<evidence type="ECO:0000256" key="9">
    <source>
        <dbReference type="ARBA" id="ARBA00022840"/>
    </source>
</evidence>
<dbReference type="Gene3D" id="3.30.565.10">
    <property type="entry name" value="Histidine kinase-like ATPase, C-terminal domain"/>
    <property type="match status" value="1"/>
</dbReference>
<dbReference type="InterPro" id="IPR010559">
    <property type="entry name" value="Sig_transdc_His_kin_internal"/>
</dbReference>
<dbReference type="SMART" id="SM00387">
    <property type="entry name" value="HATPase_c"/>
    <property type="match status" value="1"/>
</dbReference>
<dbReference type="InterPro" id="IPR005467">
    <property type="entry name" value="His_kinase_dom"/>
</dbReference>
<dbReference type="CDD" id="cd06225">
    <property type="entry name" value="HAMP"/>
    <property type="match status" value="1"/>
</dbReference>
<dbReference type="SUPFAM" id="SSF55874">
    <property type="entry name" value="ATPase domain of HSP90 chaperone/DNA topoisomerase II/histidine kinase"/>
    <property type="match status" value="1"/>
</dbReference>
<evidence type="ECO:0000259" key="15">
    <source>
        <dbReference type="PROSITE" id="PS50885"/>
    </source>
</evidence>
<keyword evidence="4" id="KW-1003">Cell membrane</keyword>
<keyword evidence="11 13" id="KW-0472">Membrane</keyword>